<evidence type="ECO:0000256" key="3">
    <source>
        <dbReference type="ARBA" id="ARBA00022833"/>
    </source>
</evidence>
<evidence type="ECO:0000256" key="1">
    <source>
        <dbReference type="ARBA" id="ARBA00007957"/>
    </source>
</evidence>
<dbReference type="RefSeq" id="WP_274455304.1">
    <property type="nucleotide sequence ID" value="NZ_CP067097.1"/>
</dbReference>
<evidence type="ECO:0000256" key="4">
    <source>
        <dbReference type="ARBA" id="ARBA00023015"/>
    </source>
</evidence>
<dbReference type="Pfam" id="PF01475">
    <property type="entry name" value="FUR"/>
    <property type="match status" value="1"/>
</dbReference>
<evidence type="ECO:0000313" key="8">
    <source>
        <dbReference type="Proteomes" id="UP001232973"/>
    </source>
</evidence>
<evidence type="ECO:0000313" key="7">
    <source>
        <dbReference type="EMBL" id="MDQ0188712.1"/>
    </source>
</evidence>
<dbReference type="PANTHER" id="PTHR33202">
    <property type="entry name" value="ZINC UPTAKE REGULATION PROTEIN"/>
    <property type="match status" value="1"/>
</dbReference>
<dbReference type="SUPFAM" id="SSF46785">
    <property type="entry name" value="Winged helix' DNA-binding domain"/>
    <property type="match status" value="1"/>
</dbReference>
<dbReference type="InterPro" id="IPR002481">
    <property type="entry name" value="FUR"/>
</dbReference>
<dbReference type="PANTHER" id="PTHR33202:SF7">
    <property type="entry name" value="FERRIC UPTAKE REGULATION PROTEIN"/>
    <property type="match status" value="1"/>
</dbReference>
<organism evidence="7 8">
    <name type="scientific">Alicyclobacillus cycloheptanicus</name>
    <dbReference type="NCBI Taxonomy" id="1457"/>
    <lineage>
        <taxon>Bacteria</taxon>
        <taxon>Bacillati</taxon>
        <taxon>Bacillota</taxon>
        <taxon>Bacilli</taxon>
        <taxon>Bacillales</taxon>
        <taxon>Alicyclobacillaceae</taxon>
        <taxon>Alicyclobacillus</taxon>
    </lineage>
</organism>
<proteinExistence type="inferred from homology"/>
<keyword evidence="2" id="KW-0678">Repressor</keyword>
<accession>A0ABT9XEI6</accession>
<dbReference type="EMBL" id="JAUSTP010000002">
    <property type="protein sequence ID" value="MDQ0188712.1"/>
    <property type="molecule type" value="Genomic_DNA"/>
</dbReference>
<protein>
    <submittedName>
        <fullName evidence="7">Fe2+ or Zn2+ uptake regulation protein</fullName>
    </submittedName>
</protein>
<keyword evidence="6" id="KW-0804">Transcription</keyword>
<dbReference type="InterPro" id="IPR036388">
    <property type="entry name" value="WH-like_DNA-bd_sf"/>
</dbReference>
<dbReference type="Gene3D" id="1.10.10.10">
    <property type="entry name" value="Winged helix-like DNA-binding domain superfamily/Winged helix DNA-binding domain"/>
    <property type="match status" value="1"/>
</dbReference>
<evidence type="ECO:0000256" key="6">
    <source>
        <dbReference type="ARBA" id="ARBA00023163"/>
    </source>
</evidence>
<comment type="similarity">
    <text evidence="1">Belongs to the Fur family.</text>
</comment>
<dbReference type="CDD" id="cd07153">
    <property type="entry name" value="Fur_like"/>
    <property type="match status" value="1"/>
</dbReference>
<dbReference type="Proteomes" id="UP001232973">
    <property type="component" value="Unassembled WGS sequence"/>
</dbReference>
<name>A0ABT9XEI6_9BACL</name>
<comment type="caution">
    <text evidence="7">The sequence shown here is derived from an EMBL/GenBank/DDBJ whole genome shotgun (WGS) entry which is preliminary data.</text>
</comment>
<keyword evidence="8" id="KW-1185">Reference proteome</keyword>
<sequence>MDKQQVIDRLHERRFRLTQEREQLLELFAGASCMMTPAELYELSRSHQVKIGLTTVYRLLEVLTKVGAATPFLLDGNIYYAYCDGGHHHHFVCLSCHSVRDLHECPTFAKVPRDYIVQSHRADLFGICPSCHQGPEDALAGEEHNA</sequence>
<gene>
    <name evidence="7" type="ORF">J2S03_000524</name>
</gene>
<dbReference type="InterPro" id="IPR036390">
    <property type="entry name" value="WH_DNA-bd_sf"/>
</dbReference>
<dbReference type="InterPro" id="IPR043135">
    <property type="entry name" value="Fur_C"/>
</dbReference>
<keyword evidence="3" id="KW-0862">Zinc</keyword>
<reference evidence="7 8" key="1">
    <citation type="submission" date="2023-07" db="EMBL/GenBank/DDBJ databases">
        <title>Genomic Encyclopedia of Type Strains, Phase IV (KMG-IV): sequencing the most valuable type-strain genomes for metagenomic binning, comparative biology and taxonomic classification.</title>
        <authorList>
            <person name="Goeker M."/>
        </authorList>
    </citation>
    <scope>NUCLEOTIDE SEQUENCE [LARGE SCALE GENOMIC DNA]</scope>
    <source>
        <strain evidence="7 8">DSM 4006</strain>
    </source>
</reference>
<evidence type="ECO:0000256" key="2">
    <source>
        <dbReference type="ARBA" id="ARBA00022491"/>
    </source>
</evidence>
<keyword evidence="5" id="KW-0238">DNA-binding</keyword>
<evidence type="ECO:0000256" key="5">
    <source>
        <dbReference type="ARBA" id="ARBA00023125"/>
    </source>
</evidence>
<keyword evidence="4" id="KW-0805">Transcription regulation</keyword>
<dbReference type="Gene3D" id="3.30.1490.190">
    <property type="match status" value="1"/>
</dbReference>